<dbReference type="PRINTS" id="PR00180">
    <property type="entry name" value="CRETINALDHBP"/>
</dbReference>
<keyword evidence="3" id="KW-1185">Reference proteome</keyword>
<dbReference type="SMART" id="SM00516">
    <property type="entry name" value="SEC14"/>
    <property type="match status" value="1"/>
</dbReference>
<dbReference type="Gene3D" id="1.10.8.20">
    <property type="entry name" value="N-terminal domain of phosphatidylinositol transfer protein sec14p"/>
    <property type="match status" value="1"/>
</dbReference>
<reference evidence="3" key="1">
    <citation type="journal article" date="2002" name="Science">
        <title>The draft genome of Ciona intestinalis: insights into chordate and vertebrate origins.</title>
        <authorList>
            <person name="Dehal P."/>
            <person name="Satou Y."/>
            <person name="Campbell R.K."/>
            <person name="Chapman J."/>
            <person name="Degnan B."/>
            <person name="De Tomaso A."/>
            <person name="Davidson B."/>
            <person name="Di Gregorio A."/>
            <person name="Gelpke M."/>
            <person name="Goodstein D.M."/>
            <person name="Harafuji N."/>
            <person name="Hastings K.E."/>
            <person name="Ho I."/>
            <person name="Hotta K."/>
            <person name="Huang W."/>
            <person name="Kawashima T."/>
            <person name="Lemaire P."/>
            <person name="Martinez D."/>
            <person name="Meinertzhagen I.A."/>
            <person name="Necula S."/>
            <person name="Nonaka M."/>
            <person name="Putnam N."/>
            <person name="Rash S."/>
            <person name="Saiga H."/>
            <person name="Satake M."/>
            <person name="Terry A."/>
            <person name="Yamada L."/>
            <person name="Wang H.G."/>
            <person name="Awazu S."/>
            <person name="Azumi K."/>
            <person name="Boore J."/>
            <person name="Branno M."/>
            <person name="Chin-Bow S."/>
            <person name="DeSantis R."/>
            <person name="Doyle S."/>
            <person name="Francino P."/>
            <person name="Keys D.N."/>
            <person name="Haga S."/>
            <person name="Hayashi H."/>
            <person name="Hino K."/>
            <person name="Imai K.S."/>
            <person name="Inaba K."/>
            <person name="Kano S."/>
            <person name="Kobayashi K."/>
            <person name="Kobayashi M."/>
            <person name="Lee B.I."/>
            <person name="Makabe K.W."/>
            <person name="Manohar C."/>
            <person name="Matassi G."/>
            <person name="Medina M."/>
            <person name="Mochizuki Y."/>
            <person name="Mount S."/>
            <person name="Morishita T."/>
            <person name="Miura S."/>
            <person name="Nakayama A."/>
            <person name="Nishizaka S."/>
            <person name="Nomoto H."/>
            <person name="Ohta F."/>
            <person name="Oishi K."/>
            <person name="Rigoutsos I."/>
            <person name="Sano M."/>
            <person name="Sasaki A."/>
            <person name="Sasakura Y."/>
            <person name="Shoguchi E."/>
            <person name="Shin-i T."/>
            <person name="Spagnuolo A."/>
            <person name="Stainier D."/>
            <person name="Suzuki M.M."/>
            <person name="Tassy O."/>
            <person name="Takatori N."/>
            <person name="Tokuoka M."/>
            <person name="Yagi K."/>
            <person name="Yoshizaki F."/>
            <person name="Wada S."/>
            <person name="Zhang C."/>
            <person name="Hyatt P.D."/>
            <person name="Larimer F."/>
            <person name="Detter C."/>
            <person name="Doggett N."/>
            <person name="Glavina T."/>
            <person name="Hawkins T."/>
            <person name="Richardson P."/>
            <person name="Lucas S."/>
            <person name="Kohara Y."/>
            <person name="Levine M."/>
            <person name="Satoh N."/>
            <person name="Rokhsar D.S."/>
        </authorList>
    </citation>
    <scope>NUCLEOTIDE SEQUENCE [LARGE SCALE GENOMIC DNA]</scope>
</reference>
<dbReference type="InterPro" id="IPR036865">
    <property type="entry name" value="CRAL-TRIO_dom_sf"/>
</dbReference>
<dbReference type="InterPro" id="IPR036273">
    <property type="entry name" value="CRAL/TRIO_N_dom_sf"/>
</dbReference>
<dbReference type="CDD" id="cd00170">
    <property type="entry name" value="SEC14"/>
    <property type="match status" value="1"/>
</dbReference>
<evidence type="ECO:0000259" key="1">
    <source>
        <dbReference type="PROSITE" id="PS50191"/>
    </source>
</evidence>
<dbReference type="Ensembl" id="ENSCINT00000034600.1">
    <property type="protein sequence ID" value="ENSCINP00000033666.1"/>
    <property type="gene ID" value="ENSCING00000023393.1"/>
</dbReference>
<dbReference type="Proteomes" id="UP000008144">
    <property type="component" value="Unassembled WGS sequence"/>
</dbReference>
<dbReference type="InterPro" id="IPR011074">
    <property type="entry name" value="CRAL/TRIO_N_dom"/>
</dbReference>
<evidence type="ECO:0000313" key="2">
    <source>
        <dbReference type="Ensembl" id="ENSCINP00000033666.1"/>
    </source>
</evidence>
<dbReference type="PROSITE" id="PS50191">
    <property type="entry name" value="CRAL_TRIO"/>
    <property type="match status" value="1"/>
</dbReference>
<dbReference type="FunCoup" id="H2XVI2">
    <property type="interactions" value="5"/>
</dbReference>
<dbReference type="HOGENOM" id="CLU_046597_1_3_1"/>
<reference evidence="2" key="3">
    <citation type="submission" date="2025-09" db="UniProtKB">
        <authorList>
            <consortium name="Ensembl"/>
        </authorList>
    </citation>
    <scope>IDENTIFICATION</scope>
</reference>
<feature type="domain" description="CRAL-TRIO" evidence="1">
    <location>
        <begin position="44"/>
        <end position="208"/>
    </location>
</feature>
<sequence>RDDDLFLLRFLRARKYKHAKALRVLHKYHSIRKKFPEVFDKVYHPESMREVMECGIVYAANGTMKDGQSVIIYRPEKETAHMSFYDILACGQLAMDKLLDSEEYQICGGVTIDDFEHYDHEAMKEVPASKYKKMTDLLQEATPVRIGPFHILNEGTKFDFMYSMMKPFMKRKLTKHITLHGKSIDKIVPDHDLHLLPPVMGGTGLEPEAAAKLWVESLKTGSGWKHLKHD</sequence>
<dbReference type="SUPFAM" id="SSF52087">
    <property type="entry name" value="CRAL/TRIO domain"/>
    <property type="match status" value="1"/>
</dbReference>
<proteinExistence type="predicted"/>
<evidence type="ECO:0000313" key="3">
    <source>
        <dbReference type="Proteomes" id="UP000008144"/>
    </source>
</evidence>
<organism evidence="2 3">
    <name type="scientific">Ciona intestinalis</name>
    <name type="common">Transparent sea squirt</name>
    <name type="synonym">Ascidia intestinalis</name>
    <dbReference type="NCBI Taxonomy" id="7719"/>
    <lineage>
        <taxon>Eukaryota</taxon>
        <taxon>Metazoa</taxon>
        <taxon>Chordata</taxon>
        <taxon>Tunicata</taxon>
        <taxon>Ascidiacea</taxon>
        <taxon>Phlebobranchia</taxon>
        <taxon>Cionidae</taxon>
        <taxon>Ciona</taxon>
    </lineage>
</organism>
<dbReference type="Gene3D" id="1.20.5.1200">
    <property type="entry name" value="Alpha-tocopherol transfer"/>
    <property type="match status" value="1"/>
</dbReference>
<dbReference type="Gene3D" id="3.40.525.10">
    <property type="entry name" value="CRAL-TRIO lipid binding domain"/>
    <property type="match status" value="1"/>
</dbReference>
<dbReference type="SMART" id="SM01100">
    <property type="entry name" value="CRAL_TRIO_N"/>
    <property type="match status" value="1"/>
</dbReference>
<dbReference type="SUPFAM" id="SSF46938">
    <property type="entry name" value="CRAL/TRIO N-terminal domain"/>
    <property type="match status" value="1"/>
</dbReference>
<protein>
    <submittedName>
        <fullName evidence="2">Alpha-tocopherol transfer protein-like</fullName>
    </submittedName>
</protein>
<dbReference type="PANTHER" id="PTHR10174">
    <property type="entry name" value="ALPHA-TOCOPHEROL TRANSFER PROTEIN-RELATED"/>
    <property type="match status" value="1"/>
</dbReference>
<name>H2XVI2_CIOIN</name>
<dbReference type="InterPro" id="IPR001251">
    <property type="entry name" value="CRAL-TRIO_dom"/>
</dbReference>
<dbReference type="PANTHER" id="PTHR10174:SF225">
    <property type="entry name" value="ALPHA-TOCOPHEROL TRANSFER PROTEIN"/>
    <property type="match status" value="1"/>
</dbReference>
<gene>
    <name evidence="2" type="primary">LOC100179084</name>
</gene>
<dbReference type="GeneTree" id="ENSGT00940000155407"/>
<dbReference type="Pfam" id="PF00650">
    <property type="entry name" value="CRAL_TRIO"/>
    <property type="match status" value="1"/>
</dbReference>
<dbReference type="InParanoid" id="H2XVI2"/>
<dbReference type="GO" id="GO:1902936">
    <property type="term" value="F:phosphatidylinositol bisphosphate binding"/>
    <property type="evidence" value="ECO:0000318"/>
    <property type="project" value="GO_Central"/>
</dbReference>
<dbReference type="OMA" id="TAHINIF"/>
<accession>H2XVI2</accession>
<reference evidence="2" key="2">
    <citation type="submission" date="2025-08" db="UniProtKB">
        <authorList>
            <consortium name="Ensembl"/>
        </authorList>
    </citation>
    <scope>IDENTIFICATION</scope>
</reference>
<dbReference type="AlphaFoldDB" id="H2XVI2"/>